<dbReference type="HOGENOM" id="CLU_151642_0_0_1"/>
<dbReference type="FunCoup" id="F6X591">
    <property type="interactions" value="145"/>
</dbReference>
<dbReference type="Bgee" id="ENSMODG00000010097">
    <property type="expression patterns" value="Expressed in skeletal muscle tissue and 18 other cell types or tissues"/>
</dbReference>
<dbReference type="OMA" id="TDHTIVE"/>
<dbReference type="PANTHER" id="PTHR47059">
    <property type="entry name" value="TETRATRICOPEPTIDE REPEAT PROTEIN 32"/>
    <property type="match status" value="1"/>
</dbReference>
<dbReference type="InterPro" id="IPR019734">
    <property type="entry name" value="TPR_rpt"/>
</dbReference>
<dbReference type="AlphaFoldDB" id="F6X591"/>
<keyword evidence="1" id="KW-0802">TPR repeat</keyword>
<feature type="region of interest" description="Disordered" evidence="2">
    <location>
        <begin position="1"/>
        <end position="76"/>
    </location>
</feature>
<reference evidence="3" key="3">
    <citation type="submission" date="2025-09" db="UniProtKB">
        <authorList>
            <consortium name="Ensembl"/>
        </authorList>
    </citation>
    <scope>IDENTIFICATION</scope>
</reference>
<reference evidence="3" key="2">
    <citation type="submission" date="2025-08" db="UniProtKB">
        <authorList>
            <consortium name="Ensembl"/>
        </authorList>
    </citation>
    <scope>IDENTIFICATION</scope>
</reference>
<reference evidence="3 4" key="1">
    <citation type="journal article" date="2007" name="Nature">
        <title>Genome of the marsupial Monodelphis domestica reveals innovation in non-coding sequences.</title>
        <authorList>
            <person name="Mikkelsen T.S."/>
            <person name="Wakefield M.J."/>
            <person name="Aken B."/>
            <person name="Amemiya C.T."/>
            <person name="Chang J.L."/>
            <person name="Duke S."/>
            <person name="Garber M."/>
            <person name="Gentles A.J."/>
            <person name="Goodstadt L."/>
            <person name="Heger A."/>
            <person name="Jurka J."/>
            <person name="Kamal M."/>
            <person name="Mauceli E."/>
            <person name="Searle S.M."/>
            <person name="Sharpe T."/>
            <person name="Baker M.L."/>
            <person name="Batzer M.A."/>
            <person name="Benos P.V."/>
            <person name="Belov K."/>
            <person name="Clamp M."/>
            <person name="Cook A."/>
            <person name="Cuff J."/>
            <person name="Das R."/>
            <person name="Davidow L."/>
            <person name="Deakin J.E."/>
            <person name="Fazzari M.J."/>
            <person name="Glass J.L."/>
            <person name="Grabherr M."/>
            <person name="Greally J.M."/>
            <person name="Gu W."/>
            <person name="Hore T.A."/>
            <person name="Huttley G.A."/>
            <person name="Kleber M."/>
            <person name="Jirtle R.L."/>
            <person name="Koina E."/>
            <person name="Lee J.T."/>
            <person name="Mahony S."/>
            <person name="Marra M.A."/>
            <person name="Miller R.D."/>
            <person name="Nicholls R.D."/>
            <person name="Oda M."/>
            <person name="Papenfuss A.T."/>
            <person name="Parra Z.E."/>
            <person name="Pollock D.D."/>
            <person name="Ray D.A."/>
            <person name="Schein J.E."/>
            <person name="Speed T.P."/>
            <person name="Thompson K."/>
            <person name="VandeBerg J.L."/>
            <person name="Wade C.M."/>
            <person name="Walker J.A."/>
            <person name="Waters P.D."/>
            <person name="Webber C."/>
            <person name="Weidman J.R."/>
            <person name="Xie X."/>
            <person name="Zody M.C."/>
            <person name="Baldwin J."/>
            <person name="Abdouelleil A."/>
            <person name="Abdulkadir J."/>
            <person name="Abebe A."/>
            <person name="Abera B."/>
            <person name="Abreu J."/>
            <person name="Acer S.C."/>
            <person name="Aftuck L."/>
            <person name="Alexander A."/>
            <person name="An P."/>
            <person name="Anderson E."/>
            <person name="Anderson S."/>
            <person name="Arachi H."/>
            <person name="Azer M."/>
            <person name="Bachantsang P."/>
            <person name="Barry A."/>
            <person name="Bayul T."/>
            <person name="Berlin A."/>
            <person name="Bessette D."/>
            <person name="Bloom T."/>
            <person name="Bloom T."/>
            <person name="Boguslavskiy L."/>
            <person name="Bonnet C."/>
            <person name="Boukhgalter B."/>
            <person name="Bourzgui I."/>
            <person name="Brown A."/>
            <person name="Cahill P."/>
            <person name="Channer S."/>
            <person name="Cheshatsang Y."/>
            <person name="Chuda L."/>
            <person name="Citroen M."/>
            <person name="Collymore A."/>
            <person name="Cooke P."/>
            <person name="Costello M."/>
            <person name="D'Aco K."/>
            <person name="Daza R."/>
            <person name="De Haan G."/>
            <person name="DeGray S."/>
            <person name="DeMaso C."/>
            <person name="Dhargay N."/>
            <person name="Dooley K."/>
            <person name="Dooley E."/>
            <person name="Doricent M."/>
            <person name="Dorje P."/>
            <person name="Dorjee K."/>
            <person name="Dupes A."/>
            <person name="Elong R."/>
            <person name="Falk J."/>
            <person name="Farina A."/>
            <person name="Faro S."/>
            <person name="Ferguson D."/>
            <person name="Fisher S."/>
            <person name="Foley C.D."/>
            <person name="Franke A."/>
            <person name="Friedrich D."/>
            <person name="Gadbois L."/>
            <person name="Gearin G."/>
            <person name="Gearin C.R."/>
            <person name="Giannoukos G."/>
            <person name="Goode T."/>
            <person name="Graham J."/>
            <person name="Grandbois E."/>
            <person name="Grewal S."/>
            <person name="Gyaltsen K."/>
            <person name="Hafez N."/>
            <person name="Hagos B."/>
            <person name="Hall J."/>
            <person name="Henson C."/>
            <person name="Hollinger A."/>
            <person name="Honan T."/>
            <person name="Huard M.D."/>
            <person name="Hughes L."/>
            <person name="Hurhula B."/>
            <person name="Husby M.E."/>
            <person name="Kamat A."/>
            <person name="Kanga B."/>
            <person name="Kashin S."/>
            <person name="Khazanovich D."/>
            <person name="Kisner P."/>
            <person name="Lance K."/>
            <person name="Lara M."/>
            <person name="Lee W."/>
            <person name="Lennon N."/>
            <person name="Letendre F."/>
            <person name="LeVine R."/>
            <person name="Lipovsky A."/>
            <person name="Liu X."/>
            <person name="Liu J."/>
            <person name="Liu S."/>
            <person name="Lokyitsang T."/>
            <person name="Lokyitsang Y."/>
            <person name="Lubonja R."/>
            <person name="Lui A."/>
            <person name="MacDonald P."/>
            <person name="Magnisalis V."/>
            <person name="Maru K."/>
            <person name="Matthews C."/>
            <person name="McCusker W."/>
            <person name="McDonough S."/>
            <person name="Mehta T."/>
            <person name="Meldrim J."/>
            <person name="Meneus L."/>
            <person name="Mihai O."/>
            <person name="Mihalev A."/>
            <person name="Mihova T."/>
            <person name="Mittelman R."/>
            <person name="Mlenga V."/>
            <person name="Montmayeur A."/>
            <person name="Mulrain L."/>
            <person name="Navidi A."/>
            <person name="Naylor J."/>
            <person name="Negash T."/>
            <person name="Nguyen T."/>
            <person name="Nguyen N."/>
            <person name="Nicol R."/>
            <person name="Norbu C."/>
            <person name="Norbu N."/>
            <person name="Novod N."/>
            <person name="O'Neill B."/>
            <person name="Osman S."/>
            <person name="Markiewicz E."/>
            <person name="Oyono O.L."/>
            <person name="Patti C."/>
            <person name="Phunkhang P."/>
            <person name="Pierre F."/>
            <person name="Priest M."/>
            <person name="Raghuraman S."/>
            <person name="Rege F."/>
            <person name="Reyes R."/>
            <person name="Rise C."/>
            <person name="Rogov P."/>
            <person name="Ross K."/>
            <person name="Ryan E."/>
            <person name="Settipalli S."/>
            <person name="Shea T."/>
            <person name="Sherpa N."/>
            <person name="Shi L."/>
            <person name="Shih D."/>
            <person name="Sparrow T."/>
            <person name="Spaulding J."/>
            <person name="Stalker J."/>
            <person name="Stange-Thomann N."/>
            <person name="Stavropoulos S."/>
            <person name="Stone C."/>
            <person name="Strader C."/>
            <person name="Tesfaye S."/>
            <person name="Thomson T."/>
            <person name="Thoulutsang Y."/>
            <person name="Thoulutsang D."/>
            <person name="Topham K."/>
            <person name="Topping I."/>
            <person name="Tsamla T."/>
            <person name="Vassiliev H."/>
            <person name="Vo A."/>
            <person name="Wangchuk T."/>
            <person name="Wangdi T."/>
            <person name="Weiand M."/>
            <person name="Wilkinson J."/>
            <person name="Wilson A."/>
            <person name="Yadav S."/>
            <person name="Young G."/>
            <person name="Yu Q."/>
            <person name="Zembek L."/>
            <person name="Zhong D."/>
            <person name="Zimmer A."/>
            <person name="Zwirko Z."/>
            <person name="Jaffe D.B."/>
            <person name="Alvarez P."/>
            <person name="Brockman W."/>
            <person name="Butler J."/>
            <person name="Chin C."/>
            <person name="Gnerre S."/>
            <person name="MacCallum I."/>
            <person name="Graves J.A."/>
            <person name="Ponting C.P."/>
            <person name="Breen M."/>
            <person name="Samollow P.B."/>
            <person name="Lander E.S."/>
            <person name="Lindblad-Toh K."/>
        </authorList>
    </citation>
    <scope>NUCLEOTIDE SEQUENCE [LARGE SCALE GENOMIC DNA]</scope>
</reference>
<protein>
    <submittedName>
        <fullName evidence="3">Uncharacterized protein</fullName>
    </submittedName>
</protein>
<dbReference type="Proteomes" id="UP000002280">
    <property type="component" value="Chromosome 1"/>
</dbReference>
<dbReference type="Pfam" id="PF00515">
    <property type="entry name" value="TPR_1"/>
    <property type="match status" value="1"/>
</dbReference>
<organism evidence="3 4">
    <name type="scientific">Monodelphis domestica</name>
    <name type="common">Gray short-tailed opossum</name>
    <dbReference type="NCBI Taxonomy" id="13616"/>
    <lineage>
        <taxon>Eukaryota</taxon>
        <taxon>Metazoa</taxon>
        <taxon>Chordata</taxon>
        <taxon>Craniata</taxon>
        <taxon>Vertebrata</taxon>
        <taxon>Euteleostomi</taxon>
        <taxon>Mammalia</taxon>
        <taxon>Metatheria</taxon>
        <taxon>Didelphimorphia</taxon>
        <taxon>Didelphidae</taxon>
        <taxon>Monodelphis</taxon>
    </lineage>
</organism>
<dbReference type="SUPFAM" id="SSF48452">
    <property type="entry name" value="TPR-like"/>
    <property type="match status" value="1"/>
</dbReference>
<dbReference type="eggNOG" id="KOG1124">
    <property type="taxonomic scope" value="Eukaryota"/>
</dbReference>
<evidence type="ECO:0000256" key="1">
    <source>
        <dbReference type="PROSITE-ProRule" id="PRU00339"/>
    </source>
</evidence>
<dbReference type="PROSITE" id="PS50293">
    <property type="entry name" value="TPR_REGION"/>
    <property type="match status" value="1"/>
</dbReference>
<sequence length="212" mass="23590">MHIPVFSPRKRPGSFALLPSRDLSRGQSAQPTVAGCRSTKPREKDELLPLGAPPAPPPWREGSAAMEGQAPDSGDKPLAEAHALFHRGEYDKAEALYSAYIQQCSFAEGGARAAPLRSPEDLAVAHNNRGQIRYLRVDFPEAVEDYTAAIEALPQFEVPYYNRGLIFYRMGQFDDAFEDFQKVLALNPGFQDAVLSLRQTILDKEEKQKRTD</sequence>
<dbReference type="PROSITE" id="PS50005">
    <property type="entry name" value="TPR"/>
    <property type="match status" value="1"/>
</dbReference>
<feature type="repeat" description="TPR" evidence="1">
    <location>
        <begin position="157"/>
        <end position="190"/>
    </location>
</feature>
<proteinExistence type="predicted"/>
<dbReference type="STRING" id="13616.ENSMODP00000012646"/>
<name>F6X591_MONDO</name>
<evidence type="ECO:0000313" key="3">
    <source>
        <dbReference type="Ensembl" id="ENSMODP00000012646.3"/>
    </source>
</evidence>
<dbReference type="Ensembl" id="ENSMODT00000012876.3">
    <property type="protein sequence ID" value="ENSMODP00000012646.3"/>
    <property type="gene ID" value="ENSMODG00000010097.3"/>
</dbReference>
<dbReference type="SMART" id="SM00028">
    <property type="entry name" value="TPR"/>
    <property type="match status" value="2"/>
</dbReference>
<dbReference type="GeneTree" id="ENSGT00390000011905"/>
<gene>
    <name evidence="3" type="primary">TTC32</name>
</gene>
<evidence type="ECO:0000313" key="4">
    <source>
        <dbReference type="Proteomes" id="UP000002280"/>
    </source>
</evidence>
<dbReference type="Gene3D" id="1.25.40.10">
    <property type="entry name" value="Tetratricopeptide repeat domain"/>
    <property type="match status" value="1"/>
</dbReference>
<dbReference type="PANTHER" id="PTHR47059:SF1">
    <property type="entry name" value="TETRATRICOPEPTIDE REPEAT PROTEIN 32"/>
    <property type="match status" value="1"/>
</dbReference>
<dbReference type="InterPro" id="IPR011990">
    <property type="entry name" value="TPR-like_helical_dom_sf"/>
</dbReference>
<keyword evidence="4" id="KW-1185">Reference proteome</keyword>
<evidence type="ECO:0000256" key="2">
    <source>
        <dbReference type="SAM" id="MobiDB-lite"/>
    </source>
</evidence>
<dbReference type="InParanoid" id="F6X591"/>
<accession>F6X591</accession>